<evidence type="ECO:0000256" key="3">
    <source>
        <dbReference type="ARBA" id="ARBA00004496"/>
    </source>
</evidence>
<evidence type="ECO:0000256" key="5">
    <source>
        <dbReference type="ARBA" id="ARBA00022490"/>
    </source>
</evidence>
<comment type="subcellular location">
    <subcellularLocation>
        <location evidence="3">Cytoplasm</location>
    </subcellularLocation>
    <subcellularLocation>
        <location evidence="2">Nucleus</location>
    </subcellularLocation>
</comment>
<dbReference type="InParanoid" id="A0A2K1KHK4"/>
<evidence type="ECO:0000256" key="6">
    <source>
        <dbReference type="ARBA" id="ARBA00023242"/>
    </source>
</evidence>
<dbReference type="Gramene" id="Pp3c6_29330V3.1">
    <property type="protein sequence ID" value="Pp3c6_29330V3.1"/>
    <property type="gene ID" value="Pp3c6_29330"/>
</dbReference>
<proteinExistence type="predicted"/>
<sequence>MGRQSRIDCWNGVDGWAGFGVKQRETMEMAAASGRKPLKMGTKKEDFPAFTTTQGIAIVNEFQSYEDYLDSQITLTDLFYLEDLELARQLVEIGYRSNAEVMSRDDFAQYKVKAEAARQATIVKVPKKLFSAGKDVSGYPFLKTVVFIRDYTKAGHEVSGYIDFAERMRTQDLKPVFLLKRKLLPEIYDLSYYNW</sequence>
<protein>
    <recommendedName>
        <fullName evidence="4">Cilia- and flagella-associated protein 299</fullName>
    </recommendedName>
</protein>
<evidence type="ECO:0000256" key="1">
    <source>
        <dbReference type="ARBA" id="ARBA00003056"/>
    </source>
</evidence>
<keyword evidence="5" id="KW-0963">Cytoplasm</keyword>
<organism evidence="7">
    <name type="scientific">Physcomitrium patens</name>
    <name type="common">Spreading-leaved earth moss</name>
    <name type="synonym">Physcomitrella patens</name>
    <dbReference type="NCBI Taxonomy" id="3218"/>
    <lineage>
        <taxon>Eukaryota</taxon>
        <taxon>Viridiplantae</taxon>
        <taxon>Streptophyta</taxon>
        <taxon>Embryophyta</taxon>
        <taxon>Bryophyta</taxon>
        <taxon>Bryophytina</taxon>
        <taxon>Bryopsida</taxon>
        <taxon>Funariidae</taxon>
        <taxon>Funariales</taxon>
        <taxon>Funariaceae</taxon>
        <taxon>Physcomitrium</taxon>
    </lineage>
</organism>
<evidence type="ECO:0000313" key="9">
    <source>
        <dbReference type="Proteomes" id="UP000006727"/>
    </source>
</evidence>
<reference evidence="7 9" key="1">
    <citation type="journal article" date="2008" name="Science">
        <title>The Physcomitrella genome reveals evolutionary insights into the conquest of land by plants.</title>
        <authorList>
            <person name="Rensing S."/>
            <person name="Lang D."/>
            <person name="Zimmer A."/>
            <person name="Terry A."/>
            <person name="Salamov A."/>
            <person name="Shapiro H."/>
            <person name="Nishiyama T."/>
            <person name="Perroud P.-F."/>
            <person name="Lindquist E."/>
            <person name="Kamisugi Y."/>
            <person name="Tanahashi T."/>
            <person name="Sakakibara K."/>
            <person name="Fujita T."/>
            <person name="Oishi K."/>
            <person name="Shin-I T."/>
            <person name="Kuroki Y."/>
            <person name="Toyoda A."/>
            <person name="Suzuki Y."/>
            <person name="Hashimoto A."/>
            <person name="Yamaguchi K."/>
            <person name="Sugano A."/>
            <person name="Kohara Y."/>
            <person name="Fujiyama A."/>
            <person name="Anterola A."/>
            <person name="Aoki S."/>
            <person name="Ashton N."/>
            <person name="Barbazuk W.B."/>
            <person name="Barker E."/>
            <person name="Bennetzen J."/>
            <person name="Bezanilla M."/>
            <person name="Blankenship R."/>
            <person name="Cho S.H."/>
            <person name="Dutcher S."/>
            <person name="Estelle M."/>
            <person name="Fawcett J.A."/>
            <person name="Gundlach H."/>
            <person name="Hanada K."/>
            <person name="Heyl A."/>
            <person name="Hicks K.A."/>
            <person name="Hugh J."/>
            <person name="Lohr M."/>
            <person name="Mayer K."/>
            <person name="Melkozernov A."/>
            <person name="Murata T."/>
            <person name="Nelson D."/>
            <person name="Pils B."/>
            <person name="Prigge M."/>
            <person name="Reiss B."/>
            <person name="Renner T."/>
            <person name="Rombauts S."/>
            <person name="Rushton P."/>
            <person name="Sanderfoot A."/>
            <person name="Schween G."/>
            <person name="Shiu S.-H."/>
            <person name="Stueber K."/>
            <person name="Theodoulou F.L."/>
            <person name="Tu H."/>
            <person name="Van de Peer Y."/>
            <person name="Verrier P.J."/>
            <person name="Waters E."/>
            <person name="Wood A."/>
            <person name="Yang L."/>
            <person name="Cove D."/>
            <person name="Cuming A."/>
            <person name="Hasebe M."/>
            <person name="Lucas S."/>
            <person name="Mishler D.B."/>
            <person name="Reski R."/>
            <person name="Grigoriev I."/>
            <person name="Quatrano R.S."/>
            <person name="Boore J.L."/>
        </authorList>
    </citation>
    <scope>NUCLEOTIDE SEQUENCE [LARGE SCALE GENOMIC DNA]</scope>
    <source>
        <strain evidence="8 9">cv. Gransden 2004</strain>
    </source>
</reference>
<dbReference type="PANTHER" id="PTHR33588:SF1">
    <property type="entry name" value="CILIA- AND FLAGELLA-ASSOCIATED PROTEIN 299"/>
    <property type="match status" value="1"/>
</dbReference>
<evidence type="ECO:0000256" key="4">
    <source>
        <dbReference type="ARBA" id="ARBA00021436"/>
    </source>
</evidence>
<evidence type="ECO:0000313" key="7">
    <source>
        <dbReference type="EMBL" id="PNR53258.1"/>
    </source>
</evidence>
<reference evidence="7 9" key="2">
    <citation type="journal article" date="2018" name="Plant J.">
        <title>The Physcomitrella patens chromosome-scale assembly reveals moss genome structure and evolution.</title>
        <authorList>
            <person name="Lang D."/>
            <person name="Ullrich K.K."/>
            <person name="Murat F."/>
            <person name="Fuchs J."/>
            <person name="Jenkins J."/>
            <person name="Haas F.B."/>
            <person name="Piednoel M."/>
            <person name="Gundlach H."/>
            <person name="Van Bel M."/>
            <person name="Meyberg R."/>
            <person name="Vives C."/>
            <person name="Morata J."/>
            <person name="Symeonidi A."/>
            <person name="Hiss M."/>
            <person name="Muchero W."/>
            <person name="Kamisugi Y."/>
            <person name="Saleh O."/>
            <person name="Blanc G."/>
            <person name="Decker E.L."/>
            <person name="van Gessel N."/>
            <person name="Grimwood J."/>
            <person name="Hayes R.D."/>
            <person name="Graham S.W."/>
            <person name="Gunter L.E."/>
            <person name="McDaniel S.F."/>
            <person name="Hoernstein S.N.W."/>
            <person name="Larsson A."/>
            <person name="Li F.W."/>
            <person name="Perroud P.F."/>
            <person name="Phillips J."/>
            <person name="Ranjan P."/>
            <person name="Rokshar D.S."/>
            <person name="Rothfels C.J."/>
            <person name="Schneider L."/>
            <person name="Shu S."/>
            <person name="Stevenson D.W."/>
            <person name="Thummler F."/>
            <person name="Tillich M."/>
            <person name="Villarreal Aguilar J.C."/>
            <person name="Widiez T."/>
            <person name="Wong G.K."/>
            <person name="Wymore A."/>
            <person name="Zhang Y."/>
            <person name="Zimmer A.D."/>
            <person name="Quatrano R.S."/>
            <person name="Mayer K.F.X."/>
            <person name="Goodstein D."/>
            <person name="Casacuberta J.M."/>
            <person name="Vandepoele K."/>
            <person name="Reski R."/>
            <person name="Cuming A.C."/>
            <person name="Tuskan G.A."/>
            <person name="Maumus F."/>
            <person name="Salse J."/>
            <person name="Schmutz J."/>
            <person name="Rensing S.A."/>
        </authorList>
    </citation>
    <scope>NUCLEOTIDE SEQUENCE [LARGE SCALE GENOMIC DNA]</scope>
    <source>
        <strain evidence="8 9">cv. Gransden 2004</strain>
    </source>
</reference>
<comment type="function">
    <text evidence="1">May be involved in spermatogenesis.</text>
</comment>
<dbReference type="EMBL" id="ABEU02000006">
    <property type="protein sequence ID" value="PNR53258.1"/>
    <property type="molecule type" value="Genomic_DNA"/>
</dbReference>
<dbReference type="PANTHER" id="PTHR33588">
    <property type="entry name" value="CILIA- AND FLAGELLA-ASSOCIATED PROTEIN 299"/>
    <property type="match status" value="1"/>
</dbReference>
<dbReference type="EnsemblPlants" id="Pp3c6_29330V3.1">
    <property type="protein sequence ID" value="Pp3c6_29330V3.1"/>
    <property type="gene ID" value="Pp3c6_29330"/>
</dbReference>
<dbReference type="GO" id="GO:0005634">
    <property type="term" value="C:nucleus"/>
    <property type="evidence" value="ECO:0007669"/>
    <property type="project" value="UniProtKB-SubCell"/>
</dbReference>
<dbReference type="STRING" id="3218.A0A2K1KHK4"/>
<reference evidence="8" key="3">
    <citation type="submission" date="2020-12" db="UniProtKB">
        <authorList>
            <consortium name="EnsemblPlants"/>
        </authorList>
    </citation>
    <scope>IDENTIFICATION</scope>
</reference>
<dbReference type="PaxDb" id="3218-PP1S117_139V6.1"/>
<dbReference type="GO" id="GO:0005737">
    <property type="term" value="C:cytoplasm"/>
    <property type="evidence" value="ECO:0007669"/>
    <property type="project" value="UniProtKB-SubCell"/>
</dbReference>
<dbReference type="AlphaFoldDB" id="A0A2K1KHK4"/>
<keyword evidence="6" id="KW-0539">Nucleus</keyword>
<dbReference type="Pfam" id="PF14713">
    <property type="entry name" value="DUF4464"/>
    <property type="match status" value="1"/>
</dbReference>
<accession>A0A2K1KHK4</accession>
<keyword evidence="9" id="KW-1185">Reference proteome</keyword>
<dbReference type="OMA" id="VIFFDHI"/>
<name>A0A2K1KHK4_PHYPA</name>
<dbReference type="InterPro" id="IPR027887">
    <property type="entry name" value="DUF4464"/>
</dbReference>
<gene>
    <name evidence="7" type="ORF">PHYPA_009634</name>
</gene>
<evidence type="ECO:0000256" key="2">
    <source>
        <dbReference type="ARBA" id="ARBA00004123"/>
    </source>
</evidence>
<dbReference type="Proteomes" id="UP000006727">
    <property type="component" value="Chromosome 6"/>
</dbReference>
<evidence type="ECO:0000313" key="8">
    <source>
        <dbReference type="EnsemblPlants" id="Pp3c6_29330V3.1"/>
    </source>
</evidence>